<organism evidence="1 2">
    <name type="scientific">Arctium lappa</name>
    <name type="common">Greater burdock</name>
    <name type="synonym">Lappa major</name>
    <dbReference type="NCBI Taxonomy" id="4217"/>
    <lineage>
        <taxon>Eukaryota</taxon>
        <taxon>Viridiplantae</taxon>
        <taxon>Streptophyta</taxon>
        <taxon>Embryophyta</taxon>
        <taxon>Tracheophyta</taxon>
        <taxon>Spermatophyta</taxon>
        <taxon>Magnoliopsida</taxon>
        <taxon>eudicotyledons</taxon>
        <taxon>Gunneridae</taxon>
        <taxon>Pentapetalae</taxon>
        <taxon>asterids</taxon>
        <taxon>campanulids</taxon>
        <taxon>Asterales</taxon>
        <taxon>Asteraceae</taxon>
        <taxon>Carduoideae</taxon>
        <taxon>Cardueae</taxon>
        <taxon>Arctiinae</taxon>
        <taxon>Arctium</taxon>
    </lineage>
</organism>
<dbReference type="EMBL" id="CM042047">
    <property type="protein sequence ID" value="KAI3772876.1"/>
    <property type="molecule type" value="Genomic_DNA"/>
</dbReference>
<comment type="caution">
    <text evidence="1">The sequence shown here is derived from an EMBL/GenBank/DDBJ whole genome shotgun (WGS) entry which is preliminary data.</text>
</comment>
<keyword evidence="2" id="KW-1185">Reference proteome</keyword>
<evidence type="ECO:0000313" key="1">
    <source>
        <dbReference type="EMBL" id="KAI3772876.1"/>
    </source>
</evidence>
<proteinExistence type="predicted"/>
<reference evidence="2" key="1">
    <citation type="journal article" date="2022" name="Mol. Ecol. Resour.">
        <title>The genomes of chicory, endive, great burdock and yacon provide insights into Asteraceae palaeo-polyploidization history and plant inulin production.</title>
        <authorList>
            <person name="Fan W."/>
            <person name="Wang S."/>
            <person name="Wang H."/>
            <person name="Wang A."/>
            <person name="Jiang F."/>
            <person name="Liu H."/>
            <person name="Zhao H."/>
            <person name="Xu D."/>
            <person name="Zhang Y."/>
        </authorList>
    </citation>
    <scope>NUCLEOTIDE SEQUENCE [LARGE SCALE GENOMIC DNA]</scope>
    <source>
        <strain evidence="2">cv. Niubang</strain>
    </source>
</reference>
<gene>
    <name evidence="1" type="ORF">L6452_04070</name>
</gene>
<sequence length="119" mass="12942">MWRTVPREKDPETGKERLHGSSHSIDIMSGFISGERAAVRALSGNDGNLVQCREGDNVLRSGDLRGDGYGNPPQMEPLFPAGIEVSRAGEGDAFLVLVVLDKKKGNNFFLLSAFLSHDD</sequence>
<accession>A0ACB9FPW7</accession>
<dbReference type="Proteomes" id="UP001055879">
    <property type="component" value="Linkage Group LG01"/>
</dbReference>
<reference evidence="1 2" key="2">
    <citation type="journal article" date="2022" name="Mol. Ecol. Resour.">
        <title>The genomes of chicory, endive, great burdock and yacon provide insights into Asteraceae paleo-polyploidization history and plant inulin production.</title>
        <authorList>
            <person name="Fan W."/>
            <person name="Wang S."/>
            <person name="Wang H."/>
            <person name="Wang A."/>
            <person name="Jiang F."/>
            <person name="Liu H."/>
            <person name="Zhao H."/>
            <person name="Xu D."/>
            <person name="Zhang Y."/>
        </authorList>
    </citation>
    <scope>NUCLEOTIDE SEQUENCE [LARGE SCALE GENOMIC DNA]</scope>
    <source>
        <strain evidence="2">cv. Niubang</strain>
    </source>
</reference>
<name>A0ACB9FPW7_ARCLA</name>
<protein>
    <submittedName>
        <fullName evidence="1">Uncharacterized protein</fullName>
    </submittedName>
</protein>
<evidence type="ECO:0000313" key="2">
    <source>
        <dbReference type="Proteomes" id="UP001055879"/>
    </source>
</evidence>